<dbReference type="InterPro" id="IPR006357">
    <property type="entry name" value="HAD-SF_hydro_IIA"/>
</dbReference>
<dbReference type="GO" id="GO:0016791">
    <property type="term" value="F:phosphatase activity"/>
    <property type="evidence" value="ECO:0007669"/>
    <property type="project" value="TreeGrafter"/>
</dbReference>
<dbReference type="InterPro" id="IPR036412">
    <property type="entry name" value="HAD-like_sf"/>
</dbReference>
<accession>A0A2U1ANS2</accession>
<dbReference type="EMBL" id="QEKH01000029">
    <property type="protein sequence ID" value="PVY38028.1"/>
    <property type="molecule type" value="Genomic_DNA"/>
</dbReference>
<dbReference type="AlphaFoldDB" id="A0A2U1ANS2"/>
<dbReference type="Pfam" id="PF13344">
    <property type="entry name" value="Hydrolase_6"/>
    <property type="match status" value="1"/>
</dbReference>
<dbReference type="RefSeq" id="WP_116885258.1">
    <property type="nucleotide sequence ID" value="NZ_CABMMC010000042.1"/>
</dbReference>
<dbReference type="PANTHER" id="PTHR19288">
    <property type="entry name" value="4-NITROPHENYLPHOSPHATASE-RELATED"/>
    <property type="match status" value="1"/>
</dbReference>
<sequence length="281" mass="31342">MKFLEFWRREADRFQAIVFDIDGTLLRGPHQLPGAAELLGEVRLQKKPLFFLTNDGDHTLEQKCSFLVRAGLTARPDEIINCLSGLESQAKKHDWVGRTFFAAGELGELERVSCVKLERDLGRLEHCAGVILSEGVYDWRVNWEAIVNFFRRHPERLFIVPNPDGYWPSPASGIFGIGAGGQARCIQLILKEMGVEIEPIYLGKPHAAIYEHTLYELERRFGVEPEPECILMLGDSLASDVRGANRAGFTSALVLTGITTPEMAANADGEFRPGLIFDSIA</sequence>
<dbReference type="PANTHER" id="PTHR19288:SF93">
    <property type="entry name" value="FI11325P-RELATED"/>
    <property type="match status" value="1"/>
</dbReference>
<dbReference type="Pfam" id="PF13242">
    <property type="entry name" value="Hydrolase_like"/>
    <property type="match status" value="1"/>
</dbReference>
<evidence type="ECO:0000313" key="1">
    <source>
        <dbReference type="EMBL" id="PVY38028.1"/>
    </source>
</evidence>
<dbReference type="InterPro" id="IPR023214">
    <property type="entry name" value="HAD_sf"/>
</dbReference>
<dbReference type="Proteomes" id="UP000245959">
    <property type="component" value="Unassembled WGS sequence"/>
</dbReference>
<evidence type="ECO:0000313" key="2">
    <source>
        <dbReference type="Proteomes" id="UP000245959"/>
    </source>
</evidence>
<protein>
    <submittedName>
        <fullName evidence="1">NagD protein</fullName>
    </submittedName>
</protein>
<keyword evidence="2" id="KW-1185">Reference proteome</keyword>
<dbReference type="SUPFAM" id="SSF56784">
    <property type="entry name" value="HAD-like"/>
    <property type="match status" value="1"/>
</dbReference>
<gene>
    <name evidence="1" type="ORF">C8D82_12950</name>
</gene>
<proteinExistence type="predicted"/>
<dbReference type="OrthoDB" id="9810449at2"/>
<comment type="caution">
    <text evidence="1">The sequence shown here is derived from an EMBL/GenBank/DDBJ whole genome shotgun (WGS) entry which is preliminary data.</text>
</comment>
<dbReference type="GeneID" id="78296538"/>
<dbReference type="GO" id="GO:0005737">
    <property type="term" value="C:cytoplasm"/>
    <property type="evidence" value="ECO:0007669"/>
    <property type="project" value="TreeGrafter"/>
</dbReference>
<name>A0A2U1ANS2_9BACT</name>
<dbReference type="Gene3D" id="3.40.50.1000">
    <property type="entry name" value="HAD superfamily/HAD-like"/>
    <property type="match status" value="2"/>
</dbReference>
<organism evidence="1 2">
    <name type="scientific">Victivallis vadensis</name>
    <dbReference type="NCBI Taxonomy" id="172901"/>
    <lineage>
        <taxon>Bacteria</taxon>
        <taxon>Pseudomonadati</taxon>
        <taxon>Lentisphaerota</taxon>
        <taxon>Lentisphaeria</taxon>
        <taxon>Victivallales</taxon>
        <taxon>Victivallaceae</taxon>
        <taxon>Victivallis</taxon>
    </lineage>
</organism>
<reference evidence="1 2" key="1">
    <citation type="submission" date="2018-04" db="EMBL/GenBank/DDBJ databases">
        <title>Genomic Encyclopedia of Type Strains, Phase IV (KMG-IV): sequencing the most valuable type-strain genomes for metagenomic binning, comparative biology and taxonomic classification.</title>
        <authorList>
            <person name="Goeker M."/>
        </authorList>
    </citation>
    <scope>NUCLEOTIDE SEQUENCE [LARGE SCALE GENOMIC DNA]</scope>
    <source>
        <strain evidence="1 2">DSM 14823</strain>
    </source>
</reference>